<name>A0A8I0GDY0_9ACTO</name>
<protein>
    <recommendedName>
        <fullName evidence="2">MobA/VirD2-like nuclease domain-containing protein</fullName>
    </recommendedName>
</protein>
<comment type="caution">
    <text evidence="3">The sequence shown here is derived from an EMBL/GenBank/DDBJ whole genome shotgun (WGS) entry which is preliminary data.</text>
</comment>
<dbReference type="RefSeq" id="WP_191071787.1">
    <property type="nucleotide sequence ID" value="NZ_CP060506.1"/>
</dbReference>
<dbReference type="Proteomes" id="UP000627538">
    <property type="component" value="Unassembled WGS sequence"/>
</dbReference>
<feature type="compositionally biased region" description="Polar residues" evidence="1">
    <location>
        <begin position="608"/>
        <end position="619"/>
    </location>
</feature>
<dbReference type="EMBL" id="JACRUO010000001">
    <property type="protein sequence ID" value="MBD3689763.1"/>
    <property type="molecule type" value="Genomic_DNA"/>
</dbReference>
<dbReference type="InterPro" id="IPR005094">
    <property type="entry name" value="Endonuclease_MobA/VirD2"/>
</dbReference>
<proteinExistence type="predicted"/>
<dbReference type="AlphaFoldDB" id="A0A8I0GDY0"/>
<gene>
    <name evidence="3" type="ORF">H8R10_05925</name>
</gene>
<sequence>MIVKELRTAWPEDLIAYLVGPGHHNEHHDPTLIAADAGTQHHWGIDTPLTPAMATDLNQAITGHLDDLDQLPTYISKRTSKDDIATRKRQPWRASHIVLSAAPTDGQLDNSTWRMIVNHLFEKAGIIDDAGHSEYKWAAINHGASQGNGLSHIHVVIASTSLAGRRLPTRNDMYQRLQAAALDTEKTFGLYVITSREKHTATRGYTHRDYAHTLHSRPVRDELKRRLVAAAYASKSETEYFARLRSLGVDFIPRWKKGTSLTRGDLALAGYAVKLAEQPDGPWYAAGKISKTLTLPNLRHDHAWSTEAADLMEAAIEITRRKSAQIGPDHLHTHTPQPTSTLTDEWNSVREHMRGLTHDDPAWVDITRQYASSLYALSTQLEKDKPGKLYDAADALYKTTEYTRTHGRGRPFEVNAWQRATGFLIASKGHDSHEFETKRMTRLMRAATHTMWAEQVVPDQKKKLSAALRSLNDVHAHYKAQAQARKNLEGTQTQINRDQEPTMRDLLAPEMRKGIVLIGDIRAPEYAHAYNIHLYHGVNPTIVRAADPAVIDWVRANHGIGATGHPVLLYDGQFQYHRTTLSGIREVVRKAKRDGYWSQDNIDRYYYNTNTTPPSNSRPVTPDNDDTHTWDTYQPDHTTTHDHGYGYGPGM</sequence>
<organism evidence="3 4">
    <name type="scientific">Nanchangia anserum</name>
    <dbReference type="NCBI Taxonomy" id="2692125"/>
    <lineage>
        <taxon>Bacteria</taxon>
        <taxon>Bacillati</taxon>
        <taxon>Actinomycetota</taxon>
        <taxon>Actinomycetes</taxon>
        <taxon>Actinomycetales</taxon>
        <taxon>Actinomycetaceae</taxon>
        <taxon>Nanchangia</taxon>
    </lineage>
</organism>
<evidence type="ECO:0000313" key="4">
    <source>
        <dbReference type="Proteomes" id="UP000627538"/>
    </source>
</evidence>
<reference evidence="3 4" key="1">
    <citation type="submission" date="2020-08" db="EMBL/GenBank/DDBJ databases">
        <title>Winkia gen. nov., sp. nov., isolated from faeces of the Anser albifrons in China.</title>
        <authorList>
            <person name="Liu Q."/>
        </authorList>
    </citation>
    <scope>NUCLEOTIDE SEQUENCE [LARGE SCALE GENOMIC DNA]</scope>
    <source>
        <strain evidence="3 4">C62</strain>
    </source>
</reference>
<evidence type="ECO:0000256" key="1">
    <source>
        <dbReference type="SAM" id="MobiDB-lite"/>
    </source>
</evidence>
<accession>A0A8I0GDY0</accession>
<evidence type="ECO:0000313" key="3">
    <source>
        <dbReference type="EMBL" id="MBD3689763.1"/>
    </source>
</evidence>
<feature type="domain" description="MobA/VirD2-like nuclease" evidence="2">
    <location>
        <begin position="90"/>
        <end position="190"/>
    </location>
</feature>
<keyword evidence="4" id="KW-1185">Reference proteome</keyword>
<evidence type="ECO:0000259" key="2">
    <source>
        <dbReference type="Pfam" id="PF03432"/>
    </source>
</evidence>
<feature type="region of interest" description="Disordered" evidence="1">
    <location>
        <begin position="608"/>
        <end position="651"/>
    </location>
</feature>
<dbReference type="Pfam" id="PF03432">
    <property type="entry name" value="Relaxase"/>
    <property type="match status" value="1"/>
</dbReference>